<dbReference type="Proteomes" id="UP000253083">
    <property type="component" value="Unassembled WGS sequence"/>
</dbReference>
<protein>
    <submittedName>
        <fullName evidence="1">Uncharacterized protein (DUF934 family)</fullName>
    </submittedName>
</protein>
<dbReference type="Pfam" id="PF06073">
    <property type="entry name" value="DUF934"/>
    <property type="match status" value="1"/>
</dbReference>
<sequence>MVANRSIKARPKATPDRIQENIQTAQAILDHAIVDNDLLHIAETEELTIGDLPEGNISVPLNLWLENKDDLKRRSGVLAVQIAADEDPADLIDDLADISMIVLPFVSHVDGRSYTHASTLRKRYNYTGEIRAIGDVKFDQLGFLTRVGCNAFELPESENLSTALRAFSEFSEVYQPSADQSRLIFSRRRAIH</sequence>
<dbReference type="EMBL" id="QNRT01000001">
    <property type="protein sequence ID" value="RBP53736.1"/>
    <property type="molecule type" value="Genomic_DNA"/>
</dbReference>
<accession>A0A395JTB7</accession>
<name>A0A395JTB7_9GAMM</name>
<dbReference type="AlphaFoldDB" id="A0A395JTB7"/>
<dbReference type="OrthoDB" id="9800421at2"/>
<proteinExistence type="predicted"/>
<dbReference type="RefSeq" id="WP_113953276.1">
    <property type="nucleotide sequence ID" value="NZ_QNRT01000001.1"/>
</dbReference>
<gene>
    <name evidence="1" type="ORF">DFR28_1011125</name>
</gene>
<keyword evidence="2" id="KW-1185">Reference proteome</keyword>
<evidence type="ECO:0000313" key="1">
    <source>
        <dbReference type="EMBL" id="RBP53736.1"/>
    </source>
</evidence>
<dbReference type="PIRSF" id="PIRSF030820">
    <property type="entry name" value="UCP030820"/>
    <property type="match status" value="1"/>
</dbReference>
<organism evidence="1 2">
    <name type="scientific">Arenicella xantha</name>
    <dbReference type="NCBI Taxonomy" id="644221"/>
    <lineage>
        <taxon>Bacteria</taxon>
        <taxon>Pseudomonadati</taxon>
        <taxon>Pseudomonadota</taxon>
        <taxon>Gammaproteobacteria</taxon>
        <taxon>Arenicellales</taxon>
        <taxon>Arenicellaceae</taxon>
        <taxon>Arenicella</taxon>
    </lineage>
</organism>
<reference evidence="1 2" key="1">
    <citation type="submission" date="2018-06" db="EMBL/GenBank/DDBJ databases">
        <title>Genomic Encyclopedia of Type Strains, Phase IV (KMG-IV): sequencing the most valuable type-strain genomes for metagenomic binning, comparative biology and taxonomic classification.</title>
        <authorList>
            <person name="Goeker M."/>
        </authorList>
    </citation>
    <scope>NUCLEOTIDE SEQUENCE [LARGE SCALE GENOMIC DNA]</scope>
    <source>
        <strain evidence="1 2">DSM 24032</strain>
    </source>
</reference>
<dbReference type="InParanoid" id="A0A395JTB7"/>
<dbReference type="InterPro" id="IPR008318">
    <property type="entry name" value="UCP030820"/>
</dbReference>
<evidence type="ECO:0000313" key="2">
    <source>
        <dbReference type="Proteomes" id="UP000253083"/>
    </source>
</evidence>
<comment type="caution">
    <text evidence="1">The sequence shown here is derived from an EMBL/GenBank/DDBJ whole genome shotgun (WGS) entry which is preliminary data.</text>
</comment>